<dbReference type="GO" id="GO:0009103">
    <property type="term" value="P:lipopolysaccharide biosynthetic process"/>
    <property type="evidence" value="ECO:0007669"/>
    <property type="project" value="TreeGrafter"/>
</dbReference>
<dbReference type="Proteomes" id="UP001224674">
    <property type="component" value="Chromosome"/>
</dbReference>
<feature type="transmembrane region" description="Helical" evidence="1">
    <location>
        <begin position="17"/>
        <end position="35"/>
    </location>
</feature>
<gene>
    <name evidence="3" type="ORF">QDX21_01185</name>
</gene>
<keyword evidence="3" id="KW-0808">Transferase</keyword>
<dbReference type="AlphaFoldDB" id="A0AAJ6DD40"/>
<dbReference type="Pfam" id="PF19040">
    <property type="entry name" value="SGNH"/>
    <property type="match status" value="1"/>
</dbReference>
<feature type="domain" description="SGNH" evidence="2">
    <location>
        <begin position="266"/>
        <end position="476"/>
    </location>
</feature>
<accession>A0AAJ6DD40</accession>
<dbReference type="PANTHER" id="PTHR23028:SF53">
    <property type="entry name" value="ACYL_TRANSF_3 DOMAIN-CONTAINING PROTEIN"/>
    <property type="match status" value="1"/>
</dbReference>
<protein>
    <submittedName>
        <fullName evidence="3">Acyltransferase family protein</fullName>
        <ecNumber evidence="3">2.3.1.-</ecNumber>
    </submittedName>
</protein>
<keyword evidence="1" id="KW-0472">Membrane</keyword>
<dbReference type="EMBL" id="CP122566">
    <property type="protein sequence ID" value="WGH93462.1"/>
    <property type="molecule type" value="Genomic_DNA"/>
</dbReference>
<dbReference type="EC" id="2.3.1.-" evidence="3"/>
<evidence type="ECO:0000259" key="2">
    <source>
        <dbReference type="Pfam" id="PF19040"/>
    </source>
</evidence>
<dbReference type="InterPro" id="IPR043968">
    <property type="entry name" value="SGNH"/>
</dbReference>
<keyword evidence="1" id="KW-1133">Transmembrane helix</keyword>
<evidence type="ECO:0000256" key="1">
    <source>
        <dbReference type="SAM" id="Phobius"/>
    </source>
</evidence>
<feature type="transmembrane region" description="Helical" evidence="1">
    <location>
        <begin position="178"/>
        <end position="201"/>
    </location>
</feature>
<proteinExistence type="predicted"/>
<keyword evidence="3" id="KW-0012">Acyltransferase</keyword>
<keyword evidence="4" id="KW-1185">Reference proteome</keyword>
<dbReference type="GO" id="GO:0016746">
    <property type="term" value="F:acyltransferase activity"/>
    <property type="evidence" value="ECO:0007669"/>
    <property type="project" value="UniProtKB-KW"/>
</dbReference>
<organism evidence="3 4">
    <name type="scientific">Auritidibacter ignavus</name>
    <dbReference type="NCBI Taxonomy" id="678932"/>
    <lineage>
        <taxon>Bacteria</taxon>
        <taxon>Bacillati</taxon>
        <taxon>Actinomycetota</taxon>
        <taxon>Actinomycetes</taxon>
        <taxon>Micrococcales</taxon>
        <taxon>Micrococcaceae</taxon>
        <taxon>Auritidibacter</taxon>
    </lineage>
</organism>
<keyword evidence="1" id="KW-0812">Transmembrane</keyword>
<reference evidence="3 4" key="1">
    <citation type="submission" date="2023-03" db="EMBL/GenBank/DDBJ databases">
        <title>Complete genome sequences of several Auritidibacter ignavus strains isolated from ear infections.</title>
        <authorList>
            <person name="Baehr T."/>
            <person name="Baumhoegger A.M."/>
        </authorList>
    </citation>
    <scope>NUCLEOTIDE SEQUENCE [LARGE SCALE GENOMIC DNA]</scope>
    <source>
        <strain evidence="3 4">BABAE-6</strain>
    </source>
</reference>
<name>A0AAJ6DD40_9MICC</name>
<evidence type="ECO:0000313" key="4">
    <source>
        <dbReference type="Proteomes" id="UP001224674"/>
    </source>
</evidence>
<evidence type="ECO:0000313" key="3">
    <source>
        <dbReference type="EMBL" id="WGH93462.1"/>
    </source>
</evidence>
<dbReference type="PANTHER" id="PTHR23028">
    <property type="entry name" value="ACETYLTRANSFERASE"/>
    <property type="match status" value="1"/>
</dbReference>
<feature type="transmembrane region" description="Helical" evidence="1">
    <location>
        <begin position="139"/>
        <end position="158"/>
    </location>
</feature>
<sequence>MGSIEQDRNYLMTTTRAWQLMFGVLLALVLVKIRLPRSVRVVLGWVGLALVVTCGFVLDGAQLFPGPGAFWPLIGFALVVISGDGDKTTQHDYVLPSGILSSRPLSWIADHAYSLYLWHWPILIYYMQIRERDAVSWRGAIVVLVIAFVLSILTHRFIERPFQRLRLARVAPKTRQRARTIVATGLASLGAIGLISTLTIAQLSAQPLVAALDDDQYPGATVAYMDGSPPEAEIFPEPAQALSYVPPYDSKKCAQGPGLGREDVLVCEDEEGPENPQGTIVLVGGSHSGHWEGTFKVLAHSFDWEVLLVTKSRCYFGAENDGAEECGRWAENVLTWLEENDVDLVATIGTRTLPGGAGEEFVAGSDDWWHRISETGTDILLLRDTPRNNSGSIAECLEESGNIQECGPEKDPYPDVNPIENVELPENGATIDLNEYVCPQLENPETDNCDAVVGNLLVWYDSNHLTDPFARTMAQPLYQEMQRVDMDVFTTPE</sequence>
<dbReference type="GO" id="GO:0016020">
    <property type="term" value="C:membrane"/>
    <property type="evidence" value="ECO:0007669"/>
    <property type="project" value="TreeGrafter"/>
</dbReference>
<dbReference type="InterPro" id="IPR050879">
    <property type="entry name" value="Acyltransferase_3"/>
</dbReference>
<feature type="transmembrane region" description="Helical" evidence="1">
    <location>
        <begin position="42"/>
        <end position="63"/>
    </location>
</feature>